<accession>A0ABT3A2T2</accession>
<evidence type="ECO:0000313" key="2">
    <source>
        <dbReference type="EMBL" id="MCV2880309.1"/>
    </source>
</evidence>
<proteinExistence type="predicted"/>
<organism evidence="2 3">
    <name type="scientific">Sedimentimonas flavescens</name>
    <dbReference type="NCBI Taxonomy" id="2851012"/>
    <lineage>
        <taxon>Bacteria</taxon>
        <taxon>Pseudomonadati</taxon>
        <taxon>Pseudomonadota</taxon>
        <taxon>Alphaproteobacteria</taxon>
        <taxon>Rhodobacterales</taxon>
        <taxon>Rhodobacter group</taxon>
        <taxon>Sedimentimonas</taxon>
    </lineage>
</organism>
<sequence length="159" mass="18511">MTSVKYLTRTVAETTDLERRVLAHERVLQALIAYMARTEPRFVDHLRERFVEPMRLTRHEHDHRETDDYADEFIRAVMLLGEAPARNAKEPEMTHKQPVPPNSRGEQDSPMNRPAQHGGVQVRERNGIWEVRVDGKFRGDYHQKEHALAAAALHKLSMR</sequence>
<dbReference type="Proteomes" id="UP001526166">
    <property type="component" value="Unassembled WGS sequence"/>
</dbReference>
<gene>
    <name evidence="2" type="ORF">OE699_15815</name>
</gene>
<evidence type="ECO:0000256" key="1">
    <source>
        <dbReference type="SAM" id="MobiDB-lite"/>
    </source>
</evidence>
<dbReference type="RefSeq" id="WP_263848622.1">
    <property type="nucleotide sequence ID" value="NZ_JAOWKW010000018.1"/>
</dbReference>
<comment type="caution">
    <text evidence="2">The sequence shown here is derived from an EMBL/GenBank/DDBJ whole genome shotgun (WGS) entry which is preliminary data.</text>
</comment>
<name>A0ABT3A2T2_9RHOB</name>
<protein>
    <submittedName>
        <fullName evidence="2">Uncharacterized protein</fullName>
    </submittedName>
</protein>
<feature type="region of interest" description="Disordered" evidence="1">
    <location>
        <begin position="84"/>
        <end position="123"/>
    </location>
</feature>
<dbReference type="EMBL" id="JAOWKW010000018">
    <property type="protein sequence ID" value="MCV2880309.1"/>
    <property type="molecule type" value="Genomic_DNA"/>
</dbReference>
<reference evidence="2 3" key="1">
    <citation type="submission" date="2022-10" db="EMBL/GenBank/DDBJ databases">
        <title>Sinirhodobacter sp. nov., isolated from ocean surface sediments.</title>
        <authorList>
            <person name="He W."/>
            <person name="Wang L."/>
            <person name="Zhang D.-F."/>
        </authorList>
    </citation>
    <scope>NUCLEOTIDE SEQUENCE [LARGE SCALE GENOMIC DNA]</scope>
    <source>
        <strain evidence="2 3">WL0115</strain>
    </source>
</reference>
<evidence type="ECO:0000313" key="3">
    <source>
        <dbReference type="Proteomes" id="UP001526166"/>
    </source>
</evidence>
<keyword evidence="3" id="KW-1185">Reference proteome</keyword>